<organism evidence="2">
    <name type="scientific">Timema douglasi</name>
    <name type="common">Walking stick</name>
    <dbReference type="NCBI Taxonomy" id="61478"/>
    <lineage>
        <taxon>Eukaryota</taxon>
        <taxon>Metazoa</taxon>
        <taxon>Ecdysozoa</taxon>
        <taxon>Arthropoda</taxon>
        <taxon>Hexapoda</taxon>
        <taxon>Insecta</taxon>
        <taxon>Pterygota</taxon>
        <taxon>Neoptera</taxon>
        <taxon>Polyneoptera</taxon>
        <taxon>Phasmatodea</taxon>
        <taxon>Timematodea</taxon>
        <taxon>Timematoidea</taxon>
        <taxon>Timematidae</taxon>
        <taxon>Timema</taxon>
    </lineage>
</organism>
<keyword evidence="1" id="KW-0812">Transmembrane</keyword>
<dbReference type="EMBL" id="OA567203">
    <property type="protein sequence ID" value="CAD7200032.1"/>
    <property type="molecule type" value="Genomic_DNA"/>
</dbReference>
<protein>
    <submittedName>
        <fullName evidence="2">Uncharacterized protein</fullName>
    </submittedName>
</protein>
<reference evidence="2" key="1">
    <citation type="submission" date="2020-11" db="EMBL/GenBank/DDBJ databases">
        <authorList>
            <person name="Tran Van P."/>
        </authorList>
    </citation>
    <scope>NUCLEOTIDE SEQUENCE</scope>
</reference>
<name>A0A7R8VN28_TIMDO</name>
<evidence type="ECO:0000256" key="1">
    <source>
        <dbReference type="SAM" id="Phobius"/>
    </source>
</evidence>
<feature type="transmembrane region" description="Helical" evidence="1">
    <location>
        <begin position="66"/>
        <end position="85"/>
    </location>
</feature>
<sequence length="125" mass="13637">MVSSPMASLVLTDGFEKLPEQIIYPYAEPYDLQEHRSARRDFWSERTVLPAAEPNIGLSPVIMRRVNQVVLFVGFVLIAVTGALARSARSARSSSGFYTAHQDSGFAKVAHGKVAQLLYPAGATL</sequence>
<gene>
    <name evidence="2" type="ORF">TDIB3V08_LOCUS6265</name>
</gene>
<accession>A0A7R8VN28</accession>
<keyword evidence="1" id="KW-0472">Membrane</keyword>
<keyword evidence="1" id="KW-1133">Transmembrane helix</keyword>
<dbReference type="AlphaFoldDB" id="A0A7R8VN28"/>
<evidence type="ECO:0000313" key="2">
    <source>
        <dbReference type="EMBL" id="CAD7200032.1"/>
    </source>
</evidence>
<proteinExistence type="predicted"/>